<evidence type="ECO:0000256" key="2">
    <source>
        <dbReference type="ARBA" id="ARBA00022603"/>
    </source>
</evidence>
<reference evidence="13 14" key="1">
    <citation type="journal article" date="2010" name="Science">
        <title>Genomic comparison of the ants Camponotus floridanus and Harpegnathos saltator.</title>
        <authorList>
            <person name="Bonasio R."/>
            <person name="Zhang G."/>
            <person name="Ye C."/>
            <person name="Mutti N.S."/>
            <person name="Fang X."/>
            <person name="Qin N."/>
            <person name="Donahue G."/>
            <person name="Yang P."/>
            <person name="Li Q."/>
            <person name="Li C."/>
            <person name="Zhang P."/>
            <person name="Huang Z."/>
            <person name="Berger S.L."/>
            <person name="Reinberg D."/>
            <person name="Wang J."/>
            <person name="Liebig J."/>
        </authorList>
    </citation>
    <scope>NUCLEOTIDE SEQUENCE [LARGE SCALE GENOMIC DNA]</scope>
    <source>
        <strain evidence="14">C129</strain>
    </source>
</reference>
<dbReference type="CDD" id="cd18091">
    <property type="entry name" value="SpoU-like_TRM3-like"/>
    <property type="match status" value="1"/>
</dbReference>
<dbReference type="InParanoid" id="E2A8V6"/>
<dbReference type="AlphaFoldDB" id="E2A8V6"/>
<accession>E2A8V6</accession>
<evidence type="ECO:0000256" key="5">
    <source>
        <dbReference type="ARBA" id="ARBA00022884"/>
    </source>
</evidence>
<dbReference type="EMBL" id="GL437663">
    <property type="protein sequence ID" value="EFN70185.1"/>
    <property type="molecule type" value="Genomic_DNA"/>
</dbReference>
<comment type="similarity">
    <text evidence="1">Belongs to the class IV-like SAM-binding methyltransferase superfamily. RNA methyltransferase TrmH family.</text>
</comment>
<dbReference type="PANTHER" id="PTHR12029:SF11">
    <property type="entry name" value="METHYLTRANSFERASE TARBP1-RELATED"/>
    <property type="match status" value="1"/>
</dbReference>
<dbReference type="Pfam" id="PF00588">
    <property type="entry name" value="SpoU_methylase"/>
    <property type="match status" value="1"/>
</dbReference>
<dbReference type="STRING" id="104421.E2A8V6"/>
<keyword evidence="14" id="KW-1185">Reference proteome</keyword>
<sequence>MKKANDDSISEYKGIYQAAVINLQDSSLTKNSISIQDDFYFSSFHPINDYSLQTIYYELPRLTNINSDEWISPDIFKALMFEHNDYHPLQLYNIDSFLSETKTSIYLTKSLADDTESLANSVETYLEGLHDIQKKMDPSKSTIPLYSDIFESMKESMYQQDLQSHKEGLIVVASFINRPPNLGGIARTCEIFGVKALVIANLDYIKDKEFQCLSVSAERWINILQVKPHELQKYLFEKKNAGWSLIGAEQTANSINLLQTKFEKKTILVLGNEKDGIPANFIPLFDTCVEIPQVGVIRSLNVHVTAAICIWQYASQHTLRQFSQV</sequence>
<evidence type="ECO:0000256" key="6">
    <source>
        <dbReference type="ARBA" id="ARBA00022990"/>
    </source>
</evidence>
<dbReference type="InterPro" id="IPR029028">
    <property type="entry name" value="Alpha/beta_knot_MTases"/>
</dbReference>
<dbReference type="EC" id="2.1.1.34" evidence="9"/>
<dbReference type="FunFam" id="3.40.1280.10:FF:000010">
    <property type="entry name" value="probable methyltransferase TARBP1"/>
    <property type="match status" value="1"/>
</dbReference>
<dbReference type="GO" id="GO:0030488">
    <property type="term" value="P:tRNA methylation"/>
    <property type="evidence" value="ECO:0007669"/>
    <property type="project" value="InterPro"/>
</dbReference>
<evidence type="ECO:0000256" key="4">
    <source>
        <dbReference type="ARBA" id="ARBA00022691"/>
    </source>
</evidence>
<proteinExistence type="inferred from homology"/>
<dbReference type="GO" id="GO:0141100">
    <property type="term" value="F:tRNA (guanine(18)-2'-O)-methyltransferase activity"/>
    <property type="evidence" value="ECO:0007669"/>
    <property type="project" value="UniProtKB-EC"/>
</dbReference>
<evidence type="ECO:0000313" key="14">
    <source>
        <dbReference type="Proteomes" id="UP000000311"/>
    </source>
</evidence>
<comment type="function">
    <text evidence="8">S-adenosyl-L-methionine-dependent 2'-O-ribose methyltransferase that catalyzes the formation of 2'-O-methylguanosine at position 18 (Gm18) in a subset of tRNA. Selectively mediates Gm18 methylation of tRNAGln-TTG/CTG and tRNASer-TGA/GCT. Gm18 modification can enhance the stability of modified tRNAs.</text>
</comment>
<evidence type="ECO:0000313" key="13">
    <source>
        <dbReference type="EMBL" id="EFN70185.1"/>
    </source>
</evidence>
<keyword evidence="4" id="KW-0949">S-adenosyl-L-methionine</keyword>
<dbReference type="InterPro" id="IPR001537">
    <property type="entry name" value="SpoU_MeTrfase"/>
</dbReference>
<comment type="catalytic activity">
    <reaction evidence="7">
        <text>guanosine(18) in tRNA + S-adenosyl-L-methionine = 2'-O-methylguanosine(18) in tRNA + S-adenosyl-L-homocysteine + H(+)</text>
        <dbReference type="Rhea" id="RHEA:20077"/>
        <dbReference type="Rhea" id="RHEA-COMP:10190"/>
        <dbReference type="Rhea" id="RHEA-COMP:10192"/>
        <dbReference type="ChEBI" id="CHEBI:15378"/>
        <dbReference type="ChEBI" id="CHEBI:57856"/>
        <dbReference type="ChEBI" id="CHEBI:59789"/>
        <dbReference type="ChEBI" id="CHEBI:74269"/>
        <dbReference type="ChEBI" id="CHEBI:74445"/>
        <dbReference type="EC" id="2.1.1.34"/>
    </reaction>
    <physiologicalReaction direction="left-to-right" evidence="7">
        <dbReference type="Rhea" id="RHEA:20078"/>
    </physiologicalReaction>
</comment>
<evidence type="ECO:0000256" key="11">
    <source>
        <dbReference type="ARBA" id="ARBA00093656"/>
    </source>
</evidence>
<protein>
    <recommendedName>
        <fullName evidence="10">tRNA (guanosine(18)-2'-O)-methyltransferase TARBP1</fullName>
        <ecNumber evidence="9">2.1.1.34</ecNumber>
    </recommendedName>
    <alternativeName>
        <fullName evidence="11">TAR RNA-binding protein 1</fullName>
    </alternativeName>
</protein>
<dbReference type="InterPro" id="IPR044748">
    <property type="entry name" value="Trm3/TARBP1_C"/>
</dbReference>
<evidence type="ECO:0000256" key="1">
    <source>
        <dbReference type="ARBA" id="ARBA00007228"/>
    </source>
</evidence>
<dbReference type="InterPro" id="IPR029026">
    <property type="entry name" value="tRNA_m1G_MTases_N"/>
</dbReference>
<evidence type="ECO:0000256" key="7">
    <source>
        <dbReference type="ARBA" id="ARBA00093266"/>
    </source>
</evidence>
<dbReference type="OrthoDB" id="241340at2759"/>
<keyword evidence="6" id="KW-0007">Acetylation</keyword>
<feature type="domain" description="tRNA/rRNA methyltransferase SpoU type" evidence="12">
    <location>
        <begin position="169"/>
        <end position="310"/>
    </location>
</feature>
<dbReference type="Proteomes" id="UP000000311">
    <property type="component" value="Unassembled WGS sequence"/>
</dbReference>
<organism evidence="14">
    <name type="scientific">Camponotus floridanus</name>
    <name type="common">Florida carpenter ant</name>
    <dbReference type="NCBI Taxonomy" id="104421"/>
    <lineage>
        <taxon>Eukaryota</taxon>
        <taxon>Metazoa</taxon>
        <taxon>Ecdysozoa</taxon>
        <taxon>Arthropoda</taxon>
        <taxon>Hexapoda</taxon>
        <taxon>Insecta</taxon>
        <taxon>Pterygota</taxon>
        <taxon>Neoptera</taxon>
        <taxon>Endopterygota</taxon>
        <taxon>Hymenoptera</taxon>
        <taxon>Apocrita</taxon>
        <taxon>Aculeata</taxon>
        <taxon>Formicoidea</taxon>
        <taxon>Formicidae</taxon>
        <taxon>Formicinae</taxon>
        <taxon>Camponotus</taxon>
    </lineage>
</organism>
<evidence type="ECO:0000256" key="10">
    <source>
        <dbReference type="ARBA" id="ARBA00093636"/>
    </source>
</evidence>
<dbReference type="SUPFAM" id="SSF75217">
    <property type="entry name" value="alpha/beta knot"/>
    <property type="match status" value="1"/>
</dbReference>
<dbReference type="Gene3D" id="3.40.1280.10">
    <property type="match status" value="1"/>
</dbReference>
<dbReference type="InterPro" id="IPR045330">
    <property type="entry name" value="TRM3/TARBP1"/>
</dbReference>
<evidence type="ECO:0000256" key="3">
    <source>
        <dbReference type="ARBA" id="ARBA00022679"/>
    </source>
</evidence>
<name>E2A8V6_CAMFO</name>
<gene>
    <name evidence="13" type="ORF">EAG_01502</name>
</gene>
<evidence type="ECO:0000259" key="12">
    <source>
        <dbReference type="Pfam" id="PF00588"/>
    </source>
</evidence>
<dbReference type="GO" id="GO:0003723">
    <property type="term" value="F:RNA binding"/>
    <property type="evidence" value="ECO:0007669"/>
    <property type="project" value="UniProtKB-KW"/>
</dbReference>
<keyword evidence="2 13" id="KW-0489">Methyltransferase</keyword>
<dbReference type="PANTHER" id="PTHR12029">
    <property type="entry name" value="RNA METHYLTRANSFERASE"/>
    <property type="match status" value="1"/>
</dbReference>
<evidence type="ECO:0000256" key="8">
    <source>
        <dbReference type="ARBA" id="ARBA00093361"/>
    </source>
</evidence>
<keyword evidence="3 13" id="KW-0808">Transferase</keyword>
<dbReference type="OMA" id="AERWINI"/>
<keyword evidence="5" id="KW-0694">RNA-binding</keyword>
<evidence type="ECO:0000256" key="9">
    <source>
        <dbReference type="ARBA" id="ARBA00093594"/>
    </source>
</evidence>